<evidence type="ECO:0000259" key="3">
    <source>
        <dbReference type="Pfam" id="PF20155"/>
    </source>
</evidence>
<feature type="transmembrane region" description="Helical" evidence="2">
    <location>
        <begin position="552"/>
        <end position="573"/>
    </location>
</feature>
<dbReference type="Proteomes" id="UP000647235">
    <property type="component" value="Unassembled WGS sequence"/>
</dbReference>
<keyword evidence="5" id="KW-1185">Reference proteome</keyword>
<evidence type="ECO:0000256" key="1">
    <source>
        <dbReference type="SAM" id="MobiDB-lite"/>
    </source>
</evidence>
<feature type="transmembrane region" description="Helical" evidence="2">
    <location>
        <begin position="607"/>
        <end position="630"/>
    </location>
</feature>
<feature type="domain" description="Tape measure protein N-terminal" evidence="3">
    <location>
        <begin position="69"/>
        <end position="242"/>
    </location>
</feature>
<accession>A0ABR7ERA6</accession>
<feature type="transmembrane region" description="Helical" evidence="2">
    <location>
        <begin position="524"/>
        <end position="546"/>
    </location>
</feature>
<feature type="transmembrane region" description="Helical" evidence="2">
    <location>
        <begin position="460"/>
        <end position="480"/>
    </location>
</feature>
<evidence type="ECO:0000313" key="4">
    <source>
        <dbReference type="EMBL" id="MBC5663886.1"/>
    </source>
</evidence>
<feature type="transmembrane region" description="Helical" evidence="2">
    <location>
        <begin position="430"/>
        <end position="453"/>
    </location>
</feature>
<dbReference type="RefSeq" id="WP_186855241.1">
    <property type="nucleotide sequence ID" value="NZ_JACOOY010000001.1"/>
</dbReference>
<dbReference type="InterPro" id="IPR013491">
    <property type="entry name" value="Tape_meas_N"/>
</dbReference>
<gene>
    <name evidence="4" type="ORF">H8S07_01105</name>
</gene>
<protein>
    <submittedName>
        <fullName evidence="4">Tape measure protein</fullName>
    </submittedName>
</protein>
<keyword evidence="2" id="KW-0812">Transmembrane</keyword>
<proteinExistence type="predicted"/>
<dbReference type="NCBIfam" id="TIGR02675">
    <property type="entry name" value="tape_meas_nterm"/>
    <property type="match status" value="1"/>
</dbReference>
<evidence type="ECO:0000256" key="2">
    <source>
        <dbReference type="SAM" id="Phobius"/>
    </source>
</evidence>
<feature type="transmembrane region" description="Helical" evidence="2">
    <location>
        <begin position="580"/>
        <end position="601"/>
    </location>
</feature>
<feature type="transmembrane region" description="Helical" evidence="2">
    <location>
        <begin position="637"/>
        <end position="658"/>
    </location>
</feature>
<evidence type="ECO:0000313" key="5">
    <source>
        <dbReference type="Proteomes" id="UP000647235"/>
    </source>
</evidence>
<keyword evidence="2" id="KW-0472">Membrane</keyword>
<feature type="transmembrane region" description="Helical" evidence="2">
    <location>
        <begin position="486"/>
        <end position="512"/>
    </location>
</feature>
<dbReference type="Pfam" id="PF20155">
    <property type="entry name" value="TMP_3"/>
    <property type="match status" value="1"/>
</dbReference>
<comment type="caution">
    <text evidence="4">The sequence shown here is derived from an EMBL/GenBank/DDBJ whole genome shotgun (WGS) entry which is preliminary data.</text>
</comment>
<reference evidence="4 5" key="1">
    <citation type="submission" date="2020-08" db="EMBL/GenBank/DDBJ databases">
        <title>Genome public.</title>
        <authorList>
            <person name="Liu C."/>
            <person name="Sun Q."/>
        </authorList>
    </citation>
    <scope>NUCLEOTIDE SEQUENCE [LARGE SCALE GENOMIC DNA]</scope>
    <source>
        <strain evidence="4 5">NSJ-36</strain>
    </source>
</reference>
<dbReference type="EMBL" id="JACOOY010000001">
    <property type="protein sequence ID" value="MBC5663886.1"/>
    <property type="molecule type" value="Genomic_DNA"/>
</dbReference>
<organism evidence="4 5">
    <name type="scientific">Dorea hominis</name>
    <dbReference type="NCBI Taxonomy" id="2763040"/>
    <lineage>
        <taxon>Bacteria</taxon>
        <taxon>Bacillati</taxon>
        <taxon>Bacillota</taxon>
        <taxon>Clostridia</taxon>
        <taxon>Lachnospirales</taxon>
        <taxon>Lachnospiraceae</taxon>
        <taxon>Dorea</taxon>
    </lineage>
</organism>
<sequence>MAESYSVKAILSASDRGFSSAFKSAQSSAERLKSTLTSGLGFGIMTGIGQKAFSAITSGISGVTGELNESSAAWKTFNGNMQMIGKGTKSITKTRDELQDFATKTIYSASDMATTYSQLAAVGTKNCTKLVKGFGGLAAASENPTQAMKTLSQQATQAAAKPTIQWMDFKLMLEQTPAGIAAVAKGMGKTTSQLVQDVQDGKVKTEDFFNAIAKVGTNKSFTKLATSYKTAGQAMDGLKETLGVKLMPTFNKASDVAISGIEKVIGRLDKVDPDGLAKKVESAVSVVSPYWKAFSDATSKAGKAIINAVSAVGKSFGGLAQRKSSLDTFTSVVSGISDAIAHFAQIVADHSDEIASAAPKVLKLLLAIKGFKIIQSLVPGITTFAGTLLKLGGKGIVALAGKLFGVAAGEKAVGVASKESFGSLVQSATAFLKMGAGIALIAAGFALLTLSAINLAKAGPLAAGVMLGMVVAIGGLLVVAKEVAPALTAGAAGFIAFGAAVVLAGAGMLLLTTAATNLASAGPVAIGVMVGMVAAVALLAAGAAVLAPALTVGAVGFIAFGAAIVLAATGALIAGAALKIVVGVLPAVVQYGAAGAVSIAALGAAMLVFGAGAAIAGAGCIVLGAGLVVVGAGAVAAGAGLLVLGTAVLVASAGFTVIGNTITKVVDAISGGLTSVLNGIAKVINSVGTSAKNAGQGFKSVASGIKTIAGLSIGSIAKSLGAVSIGLGKISKKGTGVGQAASGLKTLASASASVNVSFGTMGAVAASSLSAVGKSMSKVASTAKSAGKNAGSGYASALRSGLSKAVSAASKATTSVNARLRSGRSGAYSAGSYVSQGFASGMSSCLGQIEAAAERMVSAADTAIRAKAKIHSPSKLTKKHGGYMSLGFGNGILSKISEATKAARKLVSETMKVFKTAKNKGNYESLGEKLSDKFKSQMEKKRDSALKSVKNMINAYVKPLKKQNKKASSKYTKAGRYLNSAFSKSYKAEVKKLIKAADSTFDKLGKKYQKKYDAIIDARKTFMENLGNVNSLYTADDYGNIALKDFNAGTKQINAYAKNLEKLKKILPDGLMEEILGLSTAEGLAYTNNLLKMSTKNLKAYGASYTKFQNAAKKTATNYYAPKLSSLKKDFSAQVTKEAKALKKRMTTIGANAMSGFVSGMSSKKKNLSKESRILANEVIKAFRKKLKIHSPSKVFASLATYTAKGYINQLETMRHKIADVAQSIVTIPDVAAPRLAGDYTGDLSAEYEYYSNAKYTIVVPVEVDGREVARTTAPYMQSELDSRQSRESRRHGRK</sequence>
<name>A0ABR7ERA6_9FIRM</name>
<keyword evidence="2" id="KW-1133">Transmembrane helix</keyword>
<feature type="region of interest" description="Disordered" evidence="1">
    <location>
        <begin position="1271"/>
        <end position="1295"/>
    </location>
</feature>